<dbReference type="GO" id="GO:0003700">
    <property type="term" value="F:DNA-binding transcription factor activity"/>
    <property type="evidence" value="ECO:0007669"/>
    <property type="project" value="TreeGrafter"/>
</dbReference>
<protein>
    <submittedName>
        <fullName evidence="6">TetR family transcriptional regulator</fullName>
    </submittedName>
</protein>
<evidence type="ECO:0000313" key="6">
    <source>
        <dbReference type="EMBL" id="RKQ91206.1"/>
    </source>
</evidence>
<dbReference type="EMBL" id="RBIL01000001">
    <property type="protein sequence ID" value="RKQ91206.1"/>
    <property type="molecule type" value="Genomic_DNA"/>
</dbReference>
<dbReference type="Gene3D" id="1.10.357.10">
    <property type="entry name" value="Tetracycline Repressor, domain 2"/>
    <property type="match status" value="1"/>
</dbReference>
<feature type="domain" description="HTH tetR-type" evidence="5">
    <location>
        <begin position="2"/>
        <end position="62"/>
    </location>
</feature>
<evidence type="ECO:0000256" key="4">
    <source>
        <dbReference type="PROSITE-ProRule" id="PRU00335"/>
    </source>
</evidence>
<evidence type="ECO:0000256" key="3">
    <source>
        <dbReference type="ARBA" id="ARBA00023163"/>
    </source>
</evidence>
<dbReference type="SUPFAM" id="SSF46689">
    <property type="entry name" value="Homeodomain-like"/>
    <property type="match status" value="1"/>
</dbReference>
<dbReference type="RefSeq" id="WP_121248618.1">
    <property type="nucleotide sequence ID" value="NZ_RBIL01000001.1"/>
</dbReference>
<dbReference type="InterPro" id="IPR050109">
    <property type="entry name" value="HTH-type_TetR-like_transc_reg"/>
</dbReference>
<accession>A0A660L9Y8</accession>
<dbReference type="PANTHER" id="PTHR30055">
    <property type="entry name" value="HTH-TYPE TRANSCRIPTIONAL REGULATOR RUTR"/>
    <property type="match status" value="1"/>
</dbReference>
<keyword evidence="3" id="KW-0804">Transcription</keyword>
<dbReference type="Proteomes" id="UP000278962">
    <property type="component" value="Unassembled WGS sequence"/>
</dbReference>
<dbReference type="InterPro" id="IPR001647">
    <property type="entry name" value="HTH_TetR"/>
</dbReference>
<dbReference type="InterPro" id="IPR009057">
    <property type="entry name" value="Homeodomain-like_sf"/>
</dbReference>
<dbReference type="Pfam" id="PF00440">
    <property type="entry name" value="TetR_N"/>
    <property type="match status" value="1"/>
</dbReference>
<evidence type="ECO:0000313" key="7">
    <source>
        <dbReference type="Proteomes" id="UP000278962"/>
    </source>
</evidence>
<proteinExistence type="predicted"/>
<dbReference type="Gene3D" id="1.10.10.60">
    <property type="entry name" value="Homeodomain-like"/>
    <property type="match status" value="1"/>
</dbReference>
<keyword evidence="1" id="KW-0805">Transcription regulation</keyword>
<evidence type="ECO:0000256" key="1">
    <source>
        <dbReference type="ARBA" id="ARBA00023015"/>
    </source>
</evidence>
<dbReference type="OrthoDB" id="5244694at2"/>
<dbReference type="AlphaFoldDB" id="A0A660L9Y8"/>
<comment type="caution">
    <text evidence="6">The sequence shown here is derived from an EMBL/GenBank/DDBJ whole genome shotgun (WGS) entry which is preliminary data.</text>
</comment>
<organism evidence="6 7">
    <name type="scientific">Solirubrobacter pauli</name>
    <dbReference type="NCBI Taxonomy" id="166793"/>
    <lineage>
        <taxon>Bacteria</taxon>
        <taxon>Bacillati</taxon>
        <taxon>Actinomycetota</taxon>
        <taxon>Thermoleophilia</taxon>
        <taxon>Solirubrobacterales</taxon>
        <taxon>Solirubrobacteraceae</taxon>
        <taxon>Solirubrobacter</taxon>
    </lineage>
</organism>
<name>A0A660L9Y8_9ACTN</name>
<dbReference type="GO" id="GO:0000976">
    <property type="term" value="F:transcription cis-regulatory region binding"/>
    <property type="evidence" value="ECO:0007669"/>
    <property type="project" value="TreeGrafter"/>
</dbReference>
<dbReference type="PANTHER" id="PTHR30055:SF234">
    <property type="entry name" value="HTH-TYPE TRANSCRIPTIONAL REGULATOR BETI"/>
    <property type="match status" value="1"/>
</dbReference>
<reference evidence="6 7" key="1">
    <citation type="submission" date="2018-10" db="EMBL/GenBank/DDBJ databases">
        <title>Genomic Encyclopedia of Archaeal and Bacterial Type Strains, Phase II (KMG-II): from individual species to whole genera.</title>
        <authorList>
            <person name="Goeker M."/>
        </authorList>
    </citation>
    <scope>NUCLEOTIDE SEQUENCE [LARGE SCALE GENOMIC DNA]</scope>
    <source>
        <strain evidence="6 7">DSM 14954</strain>
    </source>
</reference>
<sequence>MSEQRQQVLRGVADAIAAKGYSATTIADIAKAARASRTTVYAQFPDKDSALIALHQELGARVVEAVLAAHRAATGGWRDRLAAMVGAYVDAMASASDGERASLLEVASIGPAGRASRVIGQDRFASVVVDISADLAAAFDELRPLSPPLALAAVAAINELALRAGSPDDIRALAPVATDFLERLVFHA</sequence>
<keyword evidence="7" id="KW-1185">Reference proteome</keyword>
<feature type="DNA-binding region" description="H-T-H motif" evidence="4">
    <location>
        <begin position="25"/>
        <end position="44"/>
    </location>
</feature>
<evidence type="ECO:0000259" key="5">
    <source>
        <dbReference type="PROSITE" id="PS50977"/>
    </source>
</evidence>
<dbReference type="PROSITE" id="PS50977">
    <property type="entry name" value="HTH_TETR_2"/>
    <property type="match status" value="1"/>
</dbReference>
<evidence type="ECO:0000256" key="2">
    <source>
        <dbReference type="ARBA" id="ARBA00023125"/>
    </source>
</evidence>
<keyword evidence="2 4" id="KW-0238">DNA-binding</keyword>
<gene>
    <name evidence="6" type="ORF">C8N24_1026</name>
</gene>